<protein>
    <submittedName>
        <fullName evidence="2">Uncharacterized protein</fullName>
    </submittedName>
</protein>
<feature type="region of interest" description="Disordered" evidence="1">
    <location>
        <begin position="144"/>
        <end position="170"/>
    </location>
</feature>
<evidence type="ECO:0000256" key="1">
    <source>
        <dbReference type="SAM" id="MobiDB-lite"/>
    </source>
</evidence>
<dbReference type="Proteomes" id="UP001165082">
    <property type="component" value="Unassembled WGS sequence"/>
</dbReference>
<proteinExistence type="predicted"/>
<keyword evidence="3" id="KW-1185">Reference proteome</keyword>
<dbReference type="AlphaFoldDB" id="A0A9W7A5V3"/>
<accession>A0A9W7A5V3</accession>
<comment type="caution">
    <text evidence="2">The sequence shown here is derived from an EMBL/GenBank/DDBJ whole genome shotgun (WGS) entry which is preliminary data.</text>
</comment>
<reference evidence="2" key="1">
    <citation type="submission" date="2022-07" db="EMBL/GenBank/DDBJ databases">
        <title>Genome analysis of Parmales, a sister group of diatoms, reveals the evolutionary specialization of diatoms from phago-mixotrophs to photoautotrophs.</title>
        <authorList>
            <person name="Ban H."/>
            <person name="Sato S."/>
            <person name="Yoshikawa S."/>
            <person name="Kazumasa Y."/>
            <person name="Nakamura Y."/>
            <person name="Ichinomiya M."/>
            <person name="Saitoh K."/>
            <person name="Sato N."/>
            <person name="Blanc-Mathieu R."/>
            <person name="Endo H."/>
            <person name="Kuwata A."/>
            <person name="Ogata H."/>
        </authorList>
    </citation>
    <scope>NUCLEOTIDE SEQUENCE</scope>
</reference>
<organism evidence="2 3">
    <name type="scientific">Triparma retinervis</name>
    <dbReference type="NCBI Taxonomy" id="2557542"/>
    <lineage>
        <taxon>Eukaryota</taxon>
        <taxon>Sar</taxon>
        <taxon>Stramenopiles</taxon>
        <taxon>Ochrophyta</taxon>
        <taxon>Bolidophyceae</taxon>
        <taxon>Parmales</taxon>
        <taxon>Triparmaceae</taxon>
        <taxon>Triparma</taxon>
    </lineage>
</organism>
<gene>
    <name evidence="2" type="ORF">TrRE_jg6835</name>
</gene>
<dbReference type="OrthoDB" id="10463132at2759"/>
<evidence type="ECO:0000313" key="3">
    <source>
        <dbReference type="Proteomes" id="UP001165082"/>
    </source>
</evidence>
<name>A0A9W7A5V3_9STRA</name>
<evidence type="ECO:0000313" key="2">
    <source>
        <dbReference type="EMBL" id="GMH64651.1"/>
    </source>
</evidence>
<dbReference type="EMBL" id="BRXZ01001183">
    <property type="protein sequence ID" value="GMH64651.1"/>
    <property type="molecule type" value="Genomic_DNA"/>
</dbReference>
<sequence length="322" mass="35779">MEQYEPDSSPGELQSSDSLESLFQIITTVTRRCEDGGGGNGGSLSVSPDNTGYPSCLKRKSSEHTKATKRKARTCFSAHISTVISTSSTNSGWWTPAELKVFRDRVWQDATLSTHLRRKRANSVEAEYAYDDCCNGDDDLWLEEGASAPQSNPQQPPNPQRFRPSPSHPPFLELTSEAEKSVGTLKVSPPLTVKVNFVLIASQEPAIFLLLTKHILSLYPSIPRSNIFVISKLSQKLGRDIPFDVVFVESSFENSHLIGAYYRHSHPRALVVGLDRPMSSCRLPDKLCHMMWSLPPPRSDDTLKARLDNAFSFVRRDGAADV</sequence>